<sequence>MIPIANPEITDLEKESVMKVMDSGMLASGPRVKEFNDKFAEYVGADYGIATTSGTTALDVAVKATGLEEGDKVITTPFTFIASCNSLLYSGIEPVFVDIDPLTYNIDSYKVLEKLEEDPDIKGIMPVHLFGQPADMDTIMRLARKYDLIVIEDAAQAHGAEFAGEPVGGIGTAGIFSFYPTKNMTTGEGGIVVTSDKEVADNAKLLINHGLTDRYYHEELGFNYRMTDIAAAIGLEQLKKLDDFNKSRRENAMKLTEGISDLNWLVTPKVAEKRSHVFHQYTIRVINGFRDDLVEHLEENGIGYGIHYPRLAYQQPIYKKLGYDSFDCPEAEKASRQVLSLPVHPALSDENINEVIRVLRAFKPGK</sequence>
<dbReference type="EMBL" id="JADPIE010000007">
    <property type="protein sequence ID" value="MBF8437802.1"/>
    <property type="molecule type" value="Genomic_DNA"/>
</dbReference>
<dbReference type="SUPFAM" id="SSF53383">
    <property type="entry name" value="PLP-dependent transferases"/>
    <property type="match status" value="1"/>
</dbReference>
<evidence type="ECO:0000256" key="3">
    <source>
        <dbReference type="RuleBase" id="RU004508"/>
    </source>
</evidence>
<dbReference type="InterPro" id="IPR015422">
    <property type="entry name" value="PyrdxlP-dep_Trfase_small"/>
</dbReference>
<dbReference type="Gene3D" id="3.40.640.10">
    <property type="entry name" value="Type I PLP-dependent aspartate aminotransferase-like (Major domain)"/>
    <property type="match status" value="1"/>
</dbReference>
<dbReference type="InterPro" id="IPR000653">
    <property type="entry name" value="DegT/StrS_aminotransferase"/>
</dbReference>
<dbReference type="InterPro" id="IPR015421">
    <property type="entry name" value="PyrdxlP-dep_Trfase_major"/>
</dbReference>
<accession>A0A931FBB6</accession>
<keyword evidence="4" id="KW-0808">Transferase</keyword>
<dbReference type="PIRSF" id="PIRSF000390">
    <property type="entry name" value="PLP_StrS"/>
    <property type="match status" value="1"/>
</dbReference>
<dbReference type="PANTHER" id="PTHR30244">
    <property type="entry name" value="TRANSAMINASE"/>
    <property type="match status" value="1"/>
</dbReference>
<dbReference type="InterPro" id="IPR015424">
    <property type="entry name" value="PyrdxlP-dep_Trfase"/>
</dbReference>
<evidence type="ECO:0000313" key="5">
    <source>
        <dbReference type="Proteomes" id="UP000621436"/>
    </source>
</evidence>
<comment type="similarity">
    <text evidence="3">Belongs to the DegT/DnrJ/EryC1 family.</text>
</comment>
<dbReference type="GO" id="GO:0000271">
    <property type="term" value="P:polysaccharide biosynthetic process"/>
    <property type="evidence" value="ECO:0007669"/>
    <property type="project" value="TreeGrafter"/>
</dbReference>
<evidence type="ECO:0000313" key="4">
    <source>
        <dbReference type="EMBL" id="MBF8437802.1"/>
    </source>
</evidence>
<evidence type="ECO:0000256" key="1">
    <source>
        <dbReference type="PIRSR" id="PIRSR000390-1"/>
    </source>
</evidence>
<evidence type="ECO:0000256" key="2">
    <source>
        <dbReference type="PIRSR" id="PIRSR000390-2"/>
    </source>
</evidence>
<protein>
    <submittedName>
        <fullName evidence="4">DegT/DnrJ/EryC1/StrS family aminotransferase</fullName>
    </submittedName>
</protein>
<proteinExistence type="inferred from homology"/>
<dbReference type="GO" id="GO:0030170">
    <property type="term" value="F:pyridoxal phosphate binding"/>
    <property type="evidence" value="ECO:0007669"/>
    <property type="project" value="TreeGrafter"/>
</dbReference>
<organism evidence="4 5">
    <name type="scientific">Halonatronomonas betaini</name>
    <dbReference type="NCBI Taxonomy" id="2778430"/>
    <lineage>
        <taxon>Bacteria</taxon>
        <taxon>Bacillati</taxon>
        <taxon>Bacillota</taxon>
        <taxon>Clostridia</taxon>
        <taxon>Halanaerobiales</taxon>
        <taxon>Halarsenatibacteraceae</taxon>
        <taxon>Halonatronomonas</taxon>
    </lineage>
</organism>
<feature type="active site" description="Proton acceptor" evidence="1">
    <location>
        <position position="182"/>
    </location>
</feature>
<keyword evidence="2 3" id="KW-0663">Pyridoxal phosphate</keyword>
<keyword evidence="4" id="KW-0032">Aminotransferase</keyword>
<dbReference type="Proteomes" id="UP000621436">
    <property type="component" value="Unassembled WGS sequence"/>
</dbReference>
<dbReference type="Gene3D" id="3.90.1150.10">
    <property type="entry name" value="Aspartate Aminotransferase, domain 1"/>
    <property type="match status" value="1"/>
</dbReference>
<comment type="caution">
    <text evidence="4">The sequence shown here is derived from an EMBL/GenBank/DDBJ whole genome shotgun (WGS) entry which is preliminary data.</text>
</comment>
<feature type="modified residue" description="N6-(pyridoxal phosphate)lysine" evidence="2">
    <location>
        <position position="182"/>
    </location>
</feature>
<dbReference type="CDD" id="cd00616">
    <property type="entry name" value="AHBA_syn"/>
    <property type="match status" value="1"/>
</dbReference>
<gene>
    <name evidence="4" type="ORF">I0Q91_11960</name>
</gene>
<name>A0A931FBB6_9FIRM</name>
<dbReference type="RefSeq" id="WP_270454823.1">
    <property type="nucleotide sequence ID" value="NZ_JADPIE010000007.1"/>
</dbReference>
<dbReference type="AlphaFoldDB" id="A0A931FBB6"/>
<keyword evidence="5" id="KW-1185">Reference proteome</keyword>
<dbReference type="GO" id="GO:0008483">
    <property type="term" value="F:transaminase activity"/>
    <property type="evidence" value="ECO:0007669"/>
    <property type="project" value="UniProtKB-KW"/>
</dbReference>
<dbReference type="PANTHER" id="PTHR30244:SF34">
    <property type="entry name" value="DTDP-4-AMINO-4,6-DIDEOXYGALACTOSE TRANSAMINASE"/>
    <property type="match status" value="1"/>
</dbReference>
<dbReference type="Pfam" id="PF01041">
    <property type="entry name" value="DegT_DnrJ_EryC1"/>
    <property type="match status" value="1"/>
</dbReference>
<reference evidence="4" key="1">
    <citation type="submission" date="2020-11" db="EMBL/GenBank/DDBJ databases">
        <title>Halonatronomonas betainensis gen. nov., sp. nov. a novel haloalkaliphilic representative of the family Halanaerobiacae capable of betaine degradation.</title>
        <authorList>
            <person name="Boltyanskaya Y."/>
            <person name="Kevbrin V."/>
            <person name="Detkova E."/>
            <person name="Grouzdev D.S."/>
            <person name="Koziaeva V."/>
            <person name="Zhilina T."/>
        </authorList>
    </citation>
    <scope>NUCLEOTIDE SEQUENCE</scope>
    <source>
        <strain evidence="4">Z-7014</strain>
    </source>
</reference>